<dbReference type="GO" id="GO:0016491">
    <property type="term" value="F:oxidoreductase activity"/>
    <property type="evidence" value="ECO:0007669"/>
    <property type="project" value="InterPro"/>
</dbReference>
<evidence type="ECO:0000259" key="1">
    <source>
        <dbReference type="Pfam" id="PF00881"/>
    </source>
</evidence>
<dbReference type="Pfam" id="PF00881">
    <property type="entry name" value="Nitroreductase"/>
    <property type="match status" value="2"/>
</dbReference>
<evidence type="ECO:0000313" key="3">
    <source>
        <dbReference type="Proteomes" id="UP000184241"/>
    </source>
</evidence>
<dbReference type="RefSeq" id="WP_073022214.1">
    <property type="nucleotide sequence ID" value="NZ_FQXU01000014.1"/>
</dbReference>
<dbReference type="InterPro" id="IPR000415">
    <property type="entry name" value="Nitroreductase-like"/>
</dbReference>
<dbReference type="Gene3D" id="3.40.109.10">
    <property type="entry name" value="NADH Oxidase"/>
    <property type="match status" value="1"/>
</dbReference>
<gene>
    <name evidence="2" type="ORF">SAMN02745941_03857</name>
</gene>
<evidence type="ECO:0000313" key="2">
    <source>
        <dbReference type="EMBL" id="SHI46708.1"/>
    </source>
</evidence>
<feature type="domain" description="Nitroreductase" evidence="1">
    <location>
        <begin position="4"/>
        <end position="57"/>
    </location>
</feature>
<dbReference type="AlphaFoldDB" id="A0A1M6BDS0"/>
<name>A0A1M6BDS0_9CLOT</name>
<reference evidence="2 3" key="1">
    <citation type="submission" date="2016-11" db="EMBL/GenBank/DDBJ databases">
        <authorList>
            <person name="Jaros S."/>
            <person name="Januszkiewicz K."/>
            <person name="Wedrychowicz H."/>
        </authorList>
    </citation>
    <scope>NUCLEOTIDE SEQUENCE [LARGE SCALE GENOMIC DNA]</scope>
    <source>
        <strain evidence="2 3">DSM 6191</strain>
    </source>
</reference>
<dbReference type="Proteomes" id="UP000184241">
    <property type="component" value="Unassembled WGS sequence"/>
</dbReference>
<dbReference type="InterPro" id="IPR029479">
    <property type="entry name" value="Nitroreductase"/>
</dbReference>
<dbReference type="SUPFAM" id="SSF55469">
    <property type="entry name" value="FMN-dependent nitroreductase-like"/>
    <property type="match status" value="1"/>
</dbReference>
<proteinExistence type="predicted"/>
<sequence length="171" mass="19248">MSIIYNRKSIRKYTNDQVSDDQVKDLLKAAMAAPSAGNSQPWDFIVVRNKDTFEEIMKISKYSTPLKTASVAIIVCGNKDKEKFPGYWVQDCSAATENILLRAEEIGLGGVWLGIYPEEGRVNGLKKIFNLPETITPLAVISIGYPDENRATTDRFNEDNIHFETWGNKNN</sequence>
<accession>A0A1M6BDS0</accession>
<feature type="domain" description="Nitroreductase" evidence="1">
    <location>
        <begin position="66"/>
        <end position="145"/>
    </location>
</feature>
<organism evidence="2 3">
    <name type="scientific">Clostridium intestinale DSM 6191</name>
    <dbReference type="NCBI Taxonomy" id="1121320"/>
    <lineage>
        <taxon>Bacteria</taxon>
        <taxon>Bacillati</taxon>
        <taxon>Bacillota</taxon>
        <taxon>Clostridia</taxon>
        <taxon>Eubacteriales</taxon>
        <taxon>Clostridiaceae</taxon>
        <taxon>Clostridium</taxon>
    </lineage>
</organism>
<protein>
    <submittedName>
        <fullName evidence="2">Nitroreductase</fullName>
    </submittedName>
</protein>
<dbReference type="EMBL" id="FQXU01000014">
    <property type="protein sequence ID" value="SHI46708.1"/>
    <property type="molecule type" value="Genomic_DNA"/>
</dbReference>
<dbReference type="PANTHER" id="PTHR23026">
    <property type="entry name" value="NADPH NITROREDUCTASE"/>
    <property type="match status" value="1"/>
</dbReference>
<dbReference type="PANTHER" id="PTHR23026:SF123">
    <property type="entry name" value="NAD(P)H NITROREDUCTASE RV3131-RELATED"/>
    <property type="match status" value="1"/>
</dbReference>
<dbReference type="CDD" id="cd02150">
    <property type="entry name" value="nitroreductase"/>
    <property type="match status" value="1"/>
</dbReference>
<dbReference type="InterPro" id="IPR050627">
    <property type="entry name" value="Nitroreductase/BluB"/>
</dbReference>